<dbReference type="OrthoDB" id="9798761at2"/>
<accession>A0A4V2GJ29</accession>
<dbReference type="Pfam" id="PF03235">
    <property type="entry name" value="GmrSD_N"/>
    <property type="match status" value="1"/>
</dbReference>
<dbReference type="Proteomes" id="UP000292298">
    <property type="component" value="Unassembled WGS sequence"/>
</dbReference>
<evidence type="ECO:0000313" key="3">
    <source>
        <dbReference type="Proteomes" id="UP000292298"/>
    </source>
</evidence>
<comment type="caution">
    <text evidence="2">The sequence shown here is derived from an EMBL/GenBank/DDBJ whole genome shotgun (WGS) entry which is preliminary data.</text>
</comment>
<dbReference type="AlphaFoldDB" id="A0A4V2GJ29"/>
<gene>
    <name evidence="2" type="ORF">EV698_0986</name>
</gene>
<evidence type="ECO:0000313" key="2">
    <source>
        <dbReference type="EMBL" id="RZU98725.1"/>
    </source>
</evidence>
<dbReference type="PANTHER" id="PTHR37292:SF2">
    <property type="entry name" value="DUF262 DOMAIN-CONTAINING PROTEIN"/>
    <property type="match status" value="1"/>
</dbReference>
<feature type="domain" description="GmrSD restriction endonucleases N-terminal" evidence="1">
    <location>
        <begin position="11"/>
        <end position="215"/>
    </location>
</feature>
<keyword evidence="3" id="KW-1185">Reference proteome</keyword>
<name>A0A4V2GJ29_9GAMM</name>
<dbReference type="InterPro" id="IPR004919">
    <property type="entry name" value="GmrSD_N"/>
</dbReference>
<protein>
    <submittedName>
        <fullName evidence="2">Uncharacterized protein DUF262</fullName>
    </submittedName>
</protein>
<dbReference type="RefSeq" id="WP_130503013.1">
    <property type="nucleotide sequence ID" value="NZ_SHLI01000001.1"/>
</dbReference>
<proteinExistence type="predicted"/>
<organism evidence="2 3">
    <name type="scientific">Spiribacter vilamensis</name>
    <dbReference type="NCBI Taxonomy" id="531306"/>
    <lineage>
        <taxon>Bacteria</taxon>
        <taxon>Pseudomonadati</taxon>
        <taxon>Pseudomonadota</taxon>
        <taxon>Gammaproteobacteria</taxon>
        <taxon>Chromatiales</taxon>
        <taxon>Ectothiorhodospiraceae</taxon>
        <taxon>Spiribacter</taxon>
    </lineage>
</organism>
<sequence>MAKYEVKQTAISQVLSDVRSDKIAIPELQRPFVWKTSQVRDLMDSLYNGYPVGYLITWQSVGAKLKGGQVAAHQQILIDGQQRVSALRAAIAGQKVVGNRYQKQRIAISFNPLTEEFATKTPAIAHSNQWVHDISTFFSAKSQLSFLKEYFGRNPDVDQETVEKTFTNLAGIEHAQIGVISLADDLDVETVAEIFVRINAKGVPLSSADFVMSKIATYGDEGRNLRKLIDYFCHLAVAGHAFEDISQNDTEFSSTEHIKKIEWLKDQSDELFQPQYTDVIRIAGLVGFSRGKAAAIVSELSGLDPETRKIDESRIPDAYERFSDALDAIVRRTYLEGFVMMIKSAGFIDASMIGSKNALNFAYALYLRLRQDHSLVEGERSRLVKRWFVMTLLTGRAVGAFESTWEMDLRRIAEHGAADYLAMLEESELGDGFWRVALPQQLITPSKRSPAFQIYLAARVATKGRGFLSKSVTVAQMIEGHGDLHHIVPKNHLINNGYPKSGDYNQVANLALTETPINIKIKDHPPKEYMAWLKEQCRTGQLKLGEIRDSDNLRVNLVENAIPESIAEVSAANYKEFLSDRRKLMAEMIREHYRRL</sequence>
<dbReference type="PANTHER" id="PTHR37292">
    <property type="entry name" value="VNG6097C"/>
    <property type="match status" value="1"/>
</dbReference>
<evidence type="ECO:0000259" key="1">
    <source>
        <dbReference type="Pfam" id="PF03235"/>
    </source>
</evidence>
<reference evidence="2 3" key="1">
    <citation type="submission" date="2019-02" db="EMBL/GenBank/DDBJ databases">
        <title>Genomic Encyclopedia of Type Strains, Phase IV (KMG-IV): sequencing the most valuable type-strain genomes for metagenomic binning, comparative biology and taxonomic classification.</title>
        <authorList>
            <person name="Goeker M."/>
        </authorList>
    </citation>
    <scope>NUCLEOTIDE SEQUENCE [LARGE SCALE GENOMIC DNA]</scope>
    <source>
        <strain evidence="2 3">DSM 21056</strain>
    </source>
</reference>
<dbReference type="EMBL" id="SHLI01000001">
    <property type="protein sequence ID" value="RZU98725.1"/>
    <property type="molecule type" value="Genomic_DNA"/>
</dbReference>